<evidence type="ECO:0000313" key="9">
    <source>
        <dbReference type="Proteomes" id="UP001603857"/>
    </source>
</evidence>
<dbReference type="PANTHER" id="PTHR48049:SF27">
    <property type="entry name" value="ANTHOCYANIDIN 3-O-GLUCOSYLTRANSFERASE 7-LIKE ISOFORM X1"/>
    <property type="match status" value="1"/>
</dbReference>
<keyword evidence="6" id="KW-0472">Membrane</keyword>
<dbReference type="EMBL" id="JBGMDY010000002">
    <property type="protein sequence ID" value="KAL2343857.1"/>
    <property type="molecule type" value="Genomic_DNA"/>
</dbReference>
<evidence type="ECO:0000259" key="7">
    <source>
        <dbReference type="Pfam" id="PF21904"/>
    </source>
</evidence>
<dbReference type="FunFam" id="3.40.50.2000:FF:000060">
    <property type="entry name" value="Glycosyltransferase"/>
    <property type="match status" value="1"/>
</dbReference>
<dbReference type="CDD" id="cd03784">
    <property type="entry name" value="GT1_Gtf-like"/>
    <property type="match status" value="1"/>
</dbReference>
<organism evidence="8 9">
    <name type="scientific">Flemingia macrophylla</name>
    <dbReference type="NCBI Taxonomy" id="520843"/>
    <lineage>
        <taxon>Eukaryota</taxon>
        <taxon>Viridiplantae</taxon>
        <taxon>Streptophyta</taxon>
        <taxon>Embryophyta</taxon>
        <taxon>Tracheophyta</taxon>
        <taxon>Spermatophyta</taxon>
        <taxon>Magnoliopsida</taxon>
        <taxon>eudicotyledons</taxon>
        <taxon>Gunneridae</taxon>
        <taxon>Pentapetalae</taxon>
        <taxon>rosids</taxon>
        <taxon>fabids</taxon>
        <taxon>Fabales</taxon>
        <taxon>Fabaceae</taxon>
        <taxon>Papilionoideae</taxon>
        <taxon>50 kb inversion clade</taxon>
        <taxon>NPAAA clade</taxon>
        <taxon>indigoferoid/millettioid clade</taxon>
        <taxon>Phaseoleae</taxon>
        <taxon>Flemingia</taxon>
    </lineage>
</organism>
<dbReference type="InterPro" id="IPR035595">
    <property type="entry name" value="UDP_glycos_trans_CS"/>
</dbReference>
<proteinExistence type="inferred from homology"/>
<keyword evidence="3 4" id="KW-0808">Transferase</keyword>
<dbReference type="AlphaFoldDB" id="A0ABD1N6W7"/>
<accession>A0ABD1N6W7</accession>
<sequence>MNNKHVAVIPFPFYSHYMPLLNLVLKLAHAVPNTTFSFIGTHKSNANLFPKSHVPNNLKAYIISDGIPEGHTLANHPGERANFFLKTGVDNLQKGIQLVEAATKKRVTCIIADAFISSSLLVAQTLNVPWIAFWPPVSSTISLYFYTDLLRQYHANHAGDKTLDFLPGLSMLRVEDIPEDLLFVGEKETVLSRELVSLGRVLPQAKAVVLNFFEELHPPLFVQDLRSKFQSLLYVDPSPSPLLPASDEDPSGCLSWLDNQSSKSVVYICFGTVMAPPKHEFTAMAVALEQSGFPFLWPLEEDVRDVLPSGFVERTNIRGKLVSWAPQTRVLEHDSVGVFVTHGGANSVTESVSSGVPMICKPVFGDQMASARVIQDVWETGVIIEGKVFTAEGFVKSLNRVMVEEEGKKIRENALKFKPHSFGPLSVSILLLHTYPITTPSEYNLFFTNCNPDTVVSMFLRTELFNLKPIRTEISSTHTHLPSLFFLFSVVYIVVAYSMSWSSFPRQISLYA</sequence>
<keyword evidence="6" id="KW-1133">Transmembrane helix</keyword>
<dbReference type="Proteomes" id="UP001603857">
    <property type="component" value="Unassembled WGS sequence"/>
</dbReference>
<dbReference type="Pfam" id="PF21904">
    <property type="entry name" value="CAND6-7_N"/>
    <property type="match status" value="1"/>
</dbReference>
<dbReference type="GO" id="GO:0031542">
    <property type="term" value="P:positive regulation of anthocyanin biosynthetic process"/>
    <property type="evidence" value="ECO:0007669"/>
    <property type="project" value="UniProtKB-ARBA"/>
</dbReference>
<evidence type="ECO:0000313" key="8">
    <source>
        <dbReference type="EMBL" id="KAL2343857.1"/>
    </source>
</evidence>
<dbReference type="FunFam" id="3.40.50.2000:FF:000129">
    <property type="entry name" value="Glycosyltransferase"/>
    <property type="match status" value="1"/>
</dbReference>
<dbReference type="InterPro" id="IPR054103">
    <property type="entry name" value="CAND6-7_N"/>
</dbReference>
<dbReference type="GO" id="GO:0033485">
    <property type="term" value="P:cyanidin 3-O-glucoside biosynthetic process"/>
    <property type="evidence" value="ECO:0007669"/>
    <property type="project" value="UniProtKB-ARBA"/>
</dbReference>
<dbReference type="InterPro" id="IPR050481">
    <property type="entry name" value="UDP-glycosyltransf_plant"/>
</dbReference>
<evidence type="ECO:0000256" key="2">
    <source>
        <dbReference type="ARBA" id="ARBA00022676"/>
    </source>
</evidence>
<evidence type="ECO:0000256" key="4">
    <source>
        <dbReference type="RuleBase" id="RU003718"/>
    </source>
</evidence>
<dbReference type="SUPFAM" id="SSF53756">
    <property type="entry name" value="UDP-Glycosyltransferase/glycogen phosphorylase"/>
    <property type="match status" value="1"/>
</dbReference>
<dbReference type="PANTHER" id="PTHR48049">
    <property type="entry name" value="GLYCOSYLTRANSFERASE"/>
    <property type="match status" value="1"/>
</dbReference>
<evidence type="ECO:0000256" key="5">
    <source>
        <dbReference type="RuleBase" id="RU362057"/>
    </source>
</evidence>
<evidence type="ECO:0000256" key="6">
    <source>
        <dbReference type="SAM" id="Phobius"/>
    </source>
</evidence>
<keyword evidence="2 4" id="KW-0328">Glycosyltransferase</keyword>
<comment type="similarity">
    <text evidence="1 4">Belongs to the UDP-glycosyltransferase family.</text>
</comment>
<protein>
    <recommendedName>
        <fullName evidence="5">Glycosyltransferase</fullName>
        <ecNumber evidence="5">2.4.1.-</ecNumber>
    </recommendedName>
</protein>
<keyword evidence="9" id="KW-1185">Reference proteome</keyword>
<evidence type="ECO:0000256" key="1">
    <source>
        <dbReference type="ARBA" id="ARBA00009995"/>
    </source>
</evidence>
<comment type="caution">
    <text evidence="8">The sequence shown here is derived from an EMBL/GenBank/DDBJ whole genome shotgun (WGS) entry which is preliminary data.</text>
</comment>
<dbReference type="PROSITE" id="PS00375">
    <property type="entry name" value="UDPGT"/>
    <property type="match status" value="1"/>
</dbReference>
<keyword evidence="6" id="KW-0812">Transmembrane</keyword>
<dbReference type="Pfam" id="PF00201">
    <property type="entry name" value="UDPGT"/>
    <property type="match status" value="1"/>
</dbReference>
<dbReference type="Gene3D" id="3.40.50.2000">
    <property type="entry name" value="Glycogen Phosphorylase B"/>
    <property type="match status" value="2"/>
</dbReference>
<dbReference type="EC" id="2.4.1.-" evidence="5"/>
<evidence type="ECO:0000256" key="3">
    <source>
        <dbReference type="ARBA" id="ARBA00022679"/>
    </source>
</evidence>
<feature type="domain" description="CAND6/7 N-terminal" evidence="7">
    <location>
        <begin position="431"/>
        <end position="466"/>
    </location>
</feature>
<gene>
    <name evidence="8" type="ORF">Fmac_005142</name>
</gene>
<dbReference type="GO" id="GO:0047213">
    <property type="term" value="F:anthocyanidin 3-O-glucosyltransferase activity"/>
    <property type="evidence" value="ECO:0007669"/>
    <property type="project" value="UniProtKB-ARBA"/>
</dbReference>
<feature type="transmembrane region" description="Helical" evidence="6">
    <location>
        <begin position="481"/>
        <end position="499"/>
    </location>
</feature>
<reference evidence="8 9" key="1">
    <citation type="submission" date="2024-08" db="EMBL/GenBank/DDBJ databases">
        <title>Insights into the chromosomal genome structure of Flemingia macrophylla.</title>
        <authorList>
            <person name="Ding Y."/>
            <person name="Zhao Y."/>
            <person name="Bi W."/>
            <person name="Wu M."/>
            <person name="Zhao G."/>
            <person name="Gong Y."/>
            <person name="Li W."/>
            <person name="Zhang P."/>
        </authorList>
    </citation>
    <scope>NUCLEOTIDE SEQUENCE [LARGE SCALE GENOMIC DNA]</scope>
    <source>
        <strain evidence="8">DYQJB</strain>
        <tissue evidence="8">Leaf</tissue>
    </source>
</reference>
<dbReference type="InterPro" id="IPR002213">
    <property type="entry name" value="UDP_glucos_trans"/>
</dbReference>
<name>A0ABD1N6W7_9FABA</name>